<proteinExistence type="predicted"/>
<protein>
    <submittedName>
        <fullName evidence="3">HTH luxR-type domain-containing protein</fullName>
    </submittedName>
</protein>
<dbReference type="Proteomes" id="UP000278627">
    <property type="component" value="Unassembled WGS sequence"/>
</dbReference>
<evidence type="ECO:0000313" key="3">
    <source>
        <dbReference type="WBParaSite" id="BPAG_0000060601-mRNA-1"/>
    </source>
</evidence>
<accession>A0A0N4SY19</accession>
<sequence length="83" mass="9393">MSISGYNVKTLTHRMRKLLAKGWAEPVIEIGISRTRSENHTTRPLSLHTPNPLPYLCRADDNTYSIKVGKTWPATSRDRTGDL</sequence>
<gene>
    <name evidence="1" type="ORF">BPAG_LOCUS607</name>
</gene>
<reference evidence="1 2" key="2">
    <citation type="submission" date="2018-11" db="EMBL/GenBank/DDBJ databases">
        <authorList>
            <consortium name="Pathogen Informatics"/>
        </authorList>
    </citation>
    <scope>NUCLEOTIDE SEQUENCE [LARGE SCALE GENOMIC DNA]</scope>
</reference>
<keyword evidence="2" id="KW-1185">Reference proteome</keyword>
<name>A0A0N4SY19_BRUPA</name>
<reference evidence="3" key="1">
    <citation type="submission" date="2017-02" db="UniProtKB">
        <authorList>
            <consortium name="WormBaseParasite"/>
        </authorList>
    </citation>
    <scope>IDENTIFICATION</scope>
</reference>
<organism evidence="3">
    <name type="scientific">Brugia pahangi</name>
    <name type="common">Filarial nematode worm</name>
    <dbReference type="NCBI Taxonomy" id="6280"/>
    <lineage>
        <taxon>Eukaryota</taxon>
        <taxon>Metazoa</taxon>
        <taxon>Ecdysozoa</taxon>
        <taxon>Nematoda</taxon>
        <taxon>Chromadorea</taxon>
        <taxon>Rhabditida</taxon>
        <taxon>Spirurina</taxon>
        <taxon>Spiruromorpha</taxon>
        <taxon>Filarioidea</taxon>
        <taxon>Onchocercidae</taxon>
        <taxon>Brugia</taxon>
    </lineage>
</organism>
<dbReference type="EMBL" id="UZAD01000030">
    <property type="protein sequence ID" value="VDN81793.1"/>
    <property type="molecule type" value="Genomic_DNA"/>
</dbReference>
<dbReference type="WBParaSite" id="BPAG_0000060601-mRNA-1">
    <property type="protein sequence ID" value="BPAG_0000060601-mRNA-1"/>
    <property type="gene ID" value="BPAG_0000060601"/>
</dbReference>
<evidence type="ECO:0000313" key="1">
    <source>
        <dbReference type="EMBL" id="VDN81793.1"/>
    </source>
</evidence>
<evidence type="ECO:0000313" key="2">
    <source>
        <dbReference type="Proteomes" id="UP000278627"/>
    </source>
</evidence>
<dbReference type="AlphaFoldDB" id="A0A0N4SY19"/>